<dbReference type="AlphaFoldDB" id="A0A1C1C867"/>
<comment type="caution">
    <text evidence="2">The sequence shown here is derived from an EMBL/GenBank/DDBJ whole genome shotgun (WGS) entry which is preliminary data.</text>
</comment>
<name>A0A1C1C867_9EURO</name>
<keyword evidence="3" id="KW-1185">Reference proteome</keyword>
<feature type="compositionally biased region" description="Basic and acidic residues" evidence="1">
    <location>
        <begin position="140"/>
        <end position="155"/>
    </location>
</feature>
<proteinExistence type="predicted"/>
<organism evidence="2 3">
    <name type="scientific">Cladophialophora carrionii</name>
    <dbReference type="NCBI Taxonomy" id="86049"/>
    <lineage>
        <taxon>Eukaryota</taxon>
        <taxon>Fungi</taxon>
        <taxon>Dikarya</taxon>
        <taxon>Ascomycota</taxon>
        <taxon>Pezizomycotina</taxon>
        <taxon>Eurotiomycetes</taxon>
        <taxon>Chaetothyriomycetidae</taxon>
        <taxon>Chaetothyriales</taxon>
        <taxon>Herpotrichiellaceae</taxon>
        <taxon>Cladophialophora</taxon>
    </lineage>
</organism>
<dbReference type="Proteomes" id="UP000094526">
    <property type="component" value="Unassembled WGS sequence"/>
</dbReference>
<dbReference type="EMBL" id="LGRB01000020">
    <property type="protein sequence ID" value="OCT44710.1"/>
    <property type="molecule type" value="Genomic_DNA"/>
</dbReference>
<evidence type="ECO:0000313" key="2">
    <source>
        <dbReference type="EMBL" id="OCT44710.1"/>
    </source>
</evidence>
<sequence length="172" mass="19344">MWPRTKSGGEDQNELFTGSCVDDPQDHTYIDEPSLDASPVLKRRRRQRRRRAHNEQSPERRTGQSTPDDCRLRDVSESSRRQEGPGAESMGATPPPQLVRLMEKSVQVMEKSVQATENLAHSVRTLAEVIAQGNGTPIPHWHDEVRGNHALRPDPPDGGNDEEPDHTEDIET</sequence>
<gene>
    <name evidence="2" type="ORF">CLCR_06320</name>
</gene>
<accession>A0A1C1C867</accession>
<evidence type="ECO:0000313" key="3">
    <source>
        <dbReference type="Proteomes" id="UP000094526"/>
    </source>
</evidence>
<feature type="compositionally biased region" description="Basic residues" evidence="1">
    <location>
        <begin position="41"/>
        <end position="52"/>
    </location>
</feature>
<feature type="region of interest" description="Disordered" evidence="1">
    <location>
        <begin position="1"/>
        <end position="98"/>
    </location>
</feature>
<feature type="region of interest" description="Disordered" evidence="1">
    <location>
        <begin position="134"/>
        <end position="172"/>
    </location>
</feature>
<evidence type="ECO:0000256" key="1">
    <source>
        <dbReference type="SAM" id="MobiDB-lite"/>
    </source>
</evidence>
<protein>
    <submittedName>
        <fullName evidence="2">Uncharacterized protein</fullName>
    </submittedName>
</protein>
<reference evidence="3" key="1">
    <citation type="submission" date="2015-07" db="EMBL/GenBank/DDBJ databases">
        <authorList>
            <person name="Teixeira M.M."/>
            <person name="Souza R.C."/>
            <person name="Almeida L.G."/>
            <person name="Vicente V.A."/>
            <person name="de Hoog S."/>
            <person name="Bocca A.L."/>
            <person name="de Almeida S.R."/>
            <person name="Vasconcelos A.T."/>
            <person name="Felipe M.S."/>
        </authorList>
    </citation>
    <scope>NUCLEOTIDE SEQUENCE [LARGE SCALE GENOMIC DNA]</scope>
    <source>
        <strain evidence="3">KSF</strain>
    </source>
</reference>
<feature type="compositionally biased region" description="Basic and acidic residues" evidence="1">
    <location>
        <begin position="53"/>
        <end position="83"/>
    </location>
</feature>
<dbReference type="VEuPathDB" id="FungiDB:CLCR_06320"/>